<dbReference type="InterPro" id="IPR001650">
    <property type="entry name" value="Helicase_C-like"/>
</dbReference>
<feature type="compositionally biased region" description="Basic and acidic residues" evidence="10">
    <location>
        <begin position="836"/>
        <end position="853"/>
    </location>
</feature>
<keyword evidence="6 8" id="KW-0694">RNA-binding</keyword>
<dbReference type="CDD" id="cd00268">
    <property type="entry name" value="DEADc"/>
    <property type="match status" value="1"/>
</dbReference>
<dbReference type="InterPro" id="IPR057325">
    <property type="entry name" value="DeaD_dimer"/>
</dbReference>
<dbReference type="PANTHER" id="PTHR47963">
    <property type="entry name" value="DEAD-BOX ATP-DEPENDENT RNA HELICASE 47, MITOCHONDRIAL"/>
    <property type="match status" value="1"/>
</dbReference>
<dbReference type="Pfam" id="PF00271">
    <property type="entry name" value="Helicase_C"/>
    <property type="match status" value="1"/>
</dbReference>
<keyword evidence="1 8" id="KW-0963">Cytoplasm</keyword>
<dbReference type="PROSITE" id="PS00039">
    <property type="entry name" value="DEAD_ATP_HELICASE"/>
    <property type="match status" value="1"/>
</dbReference>
<gene>
    <name evidence="8" type="primary">deaD</name>
    <name evidence="8" type="synonym">csdA</name>
    <name evidence="14" type="ORF">F506_19400</name>
</gene>
<dbReference type="PANTHER" id="PTHR47963:SF8">
    <property type="entry name" value="ATP-DEPENDENT RNA HELICASE DEAD"/>
    <property type="match status" value="1"/>
</dbReference>
<feature type="region of interest" description="Disordered" evidence="10">
    <location>
        <begin position="563"/>
        <end position="606"/>
    </location>
</feature>
<dbReference type="InterPro" id="IPR014001">
    <property type="entry name" value="Helicase_ATP-bd"/>
</dbReference>
<feature type="compositionally biased region" description="Polar residues" evidence="10">
    <location>
        <begin position="820"/>
        <end position="832"/>
    </location>
</feature>
<organism evidence="14 15">
    <name type="scientific">Herbaspirillum hiltneri N3</name>
    <dbReference type="NCBI Taxonomy" id="1262470"/>
    <lineage>
        <taxon>Bacteria</taxon>
        <taxon>Pseudomonadati</taxon>
        <taxon>Pseudomonadota</taxon>
        <taxon>Betaproteobacteria</taxon>
        <taxon>Burkholderiales</taxon>
        <taxon>Oxalobacteraceae</taxon>
        <taxon>Herbaspirillum</taxon>
    </lineage>
</organism>
<keyword evidence="5 8" id="KW-0067">ATP-binding</keyword>
<comment type="subcellular location">
    <subcellularLocation>
        <location evidence="8">Cytoplasm</location>
    </subcellularLocation>
</comment>
<keyword evidence="2 8" id="KW-0547">Nucleotide-binding</keyword>
<dbReference type="Gene3D" id="3.40.50.300">
    <property type="entry name" value="P-loop containing nucleotide triphosphate hydrolases"/>
    <property type="match status" value="2"/>
</dbReference>
<dbReference type="InterPro" id="IPR044742">
    <property type="entry name" value="DEAD/DEAH_RhlB"/>
</dbReference>
<dbReference type="CDD" id="cd18787">
    <property type="entry name" value="SF2_C_DEAD"/>
    <property type="match status" value="1"/>
</dbReference>
<dbReference type="InterPro" id="IPR012677">
    <property type="entry name" value="Nucleotide-bd_a/b_plait_sf"/>
</dbReference>
<keyword evidence="15" id="KW-1185">Reference proteome</keyword>
<dbReference type="HAMAP" id="MF_00964">
    <property type="entry name" value="DEAD_helicase_DeaD"/>
    <property type="match status" value="1"/>
</dbReference>
<evidence type="ECO:0000256" key="3">
    <source>
        <dbReference type="ARBA" id="ARBA00022801"/>
    </source>
</evidence>
<dbReference type="InterPro" id="IPR000629">
    <property type="entry name" value="RNA-helicase_DEAD-box_CS"/>
</dbReference>
<evidence type="ECO:0000259" key="11">
    <source>
        <dbReference type="PROSITE" id="PS51192"/>
    </source>
</evidence>
<evidence type="ECO:0000256" key="8">
    <source>
        <dbReference type="HAMAP-Rule" id="MF_00964"/>
    </source>
</evidence>
<dbReference type="Pfam" id="PF25399">
    <property type="entry name" value="DeaD_dimer"/>
    <property type="match status" value="1"/>
</dbReference>
<dbReference type="SMART" id="SM00490">
    <property type="entry name" value="HELICc"/>
    <property type="match status" value="1"/>
</dbReference>
<feature type="region of interest" description="Disordered" evidence="10">
    <location>
        <begin position="441"/>
        <end position="482"/>
    </location>
</feature>
<feature type="domain" description="DEAD-box RNA helicase Q" evidence="13">
    <location>
        <begin position="7"/>
        <end position="35"/>
    </location>
</feature>
<feature type="short sequence motif" description="Q motif" evidence="9">
    <location>
        <begin position="7"/>
        <end position="35"/>
    </location>
</feature>
<evidence type="ECO:0000256" key="7">
    <source>
        <dbReference type="ARBA" id="ARBA00023016"/>
    </source>
</evidence>
<dbReference type="SUPFAM" id="SSF52540">
    <property type="entry name" value="P-loop containing nucleoside triphosphate hydrolases"/>
    <property type="match status" value="1"/>
</dbReference>
<evidence type="ECO:0000259" key="13">
    <source>
        <dbReference type="PROSITE" id="PS51195"/>
    </source>
</evidence>
<feature type="domain" description="Helicase ATP-binding" evidence="11">
    <location>
        <begin position="38"/>
        <end position="209"/>
    </location>
</feature>
<feature type="compositionally biased region" description="Basic and acidic residues" evidence="10">
    <location>
        <begin position="717"/>
        <end position="730"/>
    </location>
</feature>
<dbReference type="PROSITE" id="PS51192">
    <property type="entry name" value="HELICASE_ATP_BIND_1"/>
    <property type="match status" value="1"/>
</dbReference>
<dbReference type="CDD" id="cd12499">
    <property type="entry name" value="RRM_EcCsdA_like"/>
    <property type="match status" value="2"/>
</dbReference>
<feature type="region of interest" description="Disordered" evidence="10">
    <location>
        <begin position="810"/>
        <end position="867"/>
    </location>
</feature>
<dbReference type="PROSITE" id="PS51195">
    <property type="entry name" value="Q_MOTIF"/>
    <property type="match status" value="1"/>
</dbReference>
<dbReference type="InterPro" id="IPR011545">
    <property type="entry name" value="DEAD/DEAH_box_helicase_dom"/>
</dbReference>
<evidence type="ECO:0000256" key="5">
    <source>
        <dbReference type="ARBA" id="ARBA00022840"/>
    </source>
</evidence>
<dbReference type="InterPro" id="IPR027417">
    <property type="entry name" value="P-loop_NTPase"/>
</dbReference>
<evidence type="ECO:0000256" key="4">
    <source>
        <dbReference type="ARBA" id="ARBA00022806"/>
    </source>
</evidence>
<dbReference type="InterPro" id="IPR005580">
    <property type="entry name" value="DbpA/CsdA_RNA-bd_dom"/>
</dbReference>
<dbReference type="Pfam" id="PF03880">
    <property type="entry name" value="DbpA"/>
    <property type="match status" value="3"/>
</dbReference>
<dbReference type="Proteomes" id="UP000063429">
    <property type="component" value="Chromosome"/>
</dbReference>
<evidence type="ECO:0000256" key="6">
    <source>
        <dbReference type="ARBA" id="ARBA00022884"/>
    </source>
</evidence>
<dbReference type="InterPro" id="IPR028618">
    <property type="entry name" value="DEAD_helicase_DeaD"/>
</dbReference>
<dbReference type="GO" id="GO:0004386">
    <property type="term" value="F:helicase activity"/>
    <property type="evidence" value="ECO:0007669"/>
    <property type="project" value="UniProtKB-KW"/>
</dbReference>
<evidence type="ECO:0000313" key="14">
    <source>
        <dbReference type="EMBL" id="AKZ64530.1"/>
    </source>
</evidence>
<feature type="compositionally biased region" description="Basic and acidic residues" evidence="10">
    <location>
        <begin position="574"/>
        <end position="604"/>
    </location>
</feature>
<accession>A0ABM5V4R9</accession>
<evidence type="ECO:0000259" key="12">
    <source>
        <dbReference type="PROSITE" id="PS51194"/>
    </source>
</evidence>
<proteinExistence type="inferred from homology"/>
<evidence type="ECO:0000313" key="15">
    <source>
        <dbReference type="Proteomes" id="UP000063429"/>
    </source>
</evidence>
<feature type="compositionally biased region" description="Basic and acidic residues" evidence="10">
    <location>
        <begin position="688"/>
        <end position="708"/>
    </location>
</feature>
<reference evidence="15" key="1">
    <citation type="journal article" date="2015" name="Genome Announc.">
        <title>Complete Genome Sequence of Herbaspirillum hiltneri N3 (DSM 17495), Isolated from Surface-Sterilized Wheat Roots.</title>
        <authorList>
            <person name="Guizelini D."/>
            <person name="Saizaki P.M."/>
            <person name="Coimbra N.A."/>
            <person name="Weiss V.A."/>
            <person name="Faoro H."/>
            <person name="Sfeir M.Z."/>
            <person name="Baura V.A."/>
            <person name="Monteiro R.A."/>
            <person name="Chubatsu L.S."/>
            <person name="Souza E.M."/>
            <person name="Cruz L.M."/>
            <person name="Pedrosa F.O."/>
            <person name="Raittz R.T."/>
            <person name="Marchaukoski J.N."/>
            <person name="Steffens M.B."/>
        </authorList>
    </citation>
    <scope>NUCLEOTIDE SEQUENCE [LARGE SCALE GENOMIC DNA]</scope>
    <source>
        <strain evidence="15">N3</strain>
    </source>
</reference>
<comment type="function">
    <text evidence="8">DEAD-box RNA helicase involved in various cellular processes at low temperature, including ribosome biogenesis, mRNA degradation and translation initiation.</text>
</comment>
<dbReference type="EC" id="3.6.4.13" evidence="8"/>
<feature type="region of interest" description="Disordered" evidence="10">
    <location>
        <begin position="688"/>
        <end position="730"/>
    </location>
</feature>
<dbReference type="InterPro" id="IPR050547">
    <property type="entry name" value="DEAD_box_RNA_helicases"/>
</dbReference>
<evidence type="ECO:0000256" key="1">
    <source>
        <dbReference type="ARBA" id="ARBA00022490"/>
    </source>
</evidence>
<dbReference type="Gene3D" id="3.30.70.330">
    <property type="match status" value="3"/>
</dbReference>
<comment type="catalytic activity">
    <reaction evidence="8">
        <text>ATP + H2O = ADP + phosphate + H(+)</text>
        <dbReference type="Rhea" id="RHEA:13065"/>
        <dbReference type="ChEBI" id="CHEBI:15377"/>
        <dbReference type="ChEBI" id="CHEBI:15378"/>
        <dbReference type="ChEBI" id="CHEBI:30616"/>
        <dbReference type="ChEBI" id="CHEBI:43474"/>
        <dbReference type="ChEBI" id="CHEBI:456216"/>
        <dbReference type="EC" id="3.6.4.13"/>
    </reaction>
</comment>
<keyword evidence="3 8" id="KW-0378">Hydrolase</keyword>
<dbReference type="RefSeq" id="WP_053200144.1">
    <property type="nucleotide sequence ID" value="NZ_CP011409.1"/>
</dbReference>
<feature type="domain" description="Helicase C-terminal" evidence="12">
    <location>
        <begin position="233"/>
        <end position="381"/>
    </location>
</feature>
<evidence type="ECO:0000256" key="10">
    <source>
        <dbReference type="SAM" id="MobiDB-lite"/>
    </source>
</evidence>
<sequence>MSEAPLPLFSDLNLSEPLLRVLKELGYESPSPIQAATIPILLSNRDVLGQAQTGTGKTAAFALPILSRIDIRQTAPQALVLAPTRELAIQVAEAFQRYATHIPGFQVLPIYGGQSYGPQLSALRRGVHVVVGTPGRVIDHLDKGSLDLSQLKTMVLDEADEMLRMGFIDDVESILKKTPATRQTTLFSATMPAVIKRIAKTYLRDPAEVTIAAKTGTAENIRQRYWLVSGMHKLDALTRILEVEPFDGLIIFSRTKLGTEELAGKLKARGFAAAAINGDVQQQQRERTIQQLKDGQIDILIATDVAARGLDVERISHVINYDVPYDPESYTHRIGRTGRAGRSGEAILFITPREKNLLKSIERSTRQPITQMNLPSVQAVNDVRVARFKELIGETLAAGELDVFRSLIEDYEREENVTAVDIAAALAKMARGDVPLLLDKNQREPEFVRSDDRAPRERPDRSPRAERGDRSERAERPGYAPKERIVRAADPGMQTFRIEVGHQHGVKPGNIVGAIANEAGMDSKHIGRIEIYDDYSVLDLPDDMPPDLIDHLKSVRVAGQQLQISRDGGVSDAPRAERSERKERPERAERTERPERTERARPTKADFAAHTTQTYRIEVGHEHGVKPGNIVGAIANEAGMDAKHIGRIEIFDDHSVLDLPGNMPDDLLQHLKKVWVAGQQLKISVTDERPPMLRAERGPRGDRPERAEPAPAAAPVEEPRKTKGKEKGKPEFQMQTFRIEIGRAHAATAASIVNAIATEAGLEAKHIGRIDIHDDHSTLDLPAGMPKPLLHQLKVVEIAGRKMNISIIGTGTEHHDKTPAKNSTPPKVNSSARAGRPGDKRSDKRDGRPDTRLSGHAKPHRKGGKPE</sequence>
<dbReference type="InterPro" id="IPR034415">
    <property type="entry name" value="CsdA_RRM"/>
</dbReference>
<keyword evidence="7 8" id="KW-0346">Stress response</keyword>
<evidence type="ECO:0000256" key="9">
    <source>
        <dbReference type="PROSITE-ProRule" id="PRU00552"/>
    </source>
</evidence>
<protein>
    <recommendedName>
        <fullName evidence="8">ATP-dependent RNA helicase DeaD</fullName>
        <ecNumber evidence="8">3.6.4.13</ecNumber>
    </recommendedName>
    <alternativeName>
        <fullName evidence="8">Cold-shock DEAD box protein A</fullName>
    </alternativeName>
</protein>
<comment type="similarity">
    <text evidence="8">Belongs to the DEAD box helicase family. DeaD/CsdA subfamily.</text>
</comment>
<keyword evidence="4 8" id="KW-0347">Helicase</keyword>
<feature type="compositionally biased region" description="Basic residues" evidence="10">
    <location>
        <begin position="855"/>
        <end position="867"/>
    </location>
</feature>
<dbReference type="InterPro" id="IPR014014">
    <property type="entry name" value="RNA_helicase_DEAD_Q_motif"/>
</dbReference>
<dbReference type="PROSITE" id="PS51194">
    <property type="entry name" value="HELICASE_CTER"/>
    <property type="match status" value="1"/>
</dbReference>
<dbReference type="SMART" id="SM00487">
    <property type="entry name" value="DEXDc"/>
    <property type="match status" value="1"/>
</dbReference>
<name>A0ABM5V4R9_9BURK</name>
<evidence type="ECO:0000256" key="2">
    <source>
        <dbReference type="ARBA" id="ARBA00022741"/>
    </source>
</evidence>
<dbReference type="Pfam" id="PF00270">
    <property type="entry name" value="DEAD"/>
    <property type="match status" value="1"/>
</dbReference>
<dbReference type="EMBL" id="CP011409">
    <property type="protein sequence ID" value="AKZ64530.1"/>
    <property type="molecule type" value="Genomic_DNA"/>
</dbReference>